<gene>
    <name evidence="8" type="primary">CDC42BPB_1</name>
    <name evidence="8" type="ORF">Ciccas_004688</name>
</gene>
<feature type="compositionally biased region" description="Polar residues" evidence="4">
    <location>
        <begin position="932"/>
        <end position="943"/>
    </location>
</feature>
<evidence type="ECO:0000256" key="1">
    <source>
        <dbReference type="ARBA" id="ARBA00022553"/>
    </source>
</evidence>
<feature type="compositionally biased region" description="Low complexity" evidence="4">
    <location>
        <begin position="980"/>
        <end position="993"/>
    </location>
</feature>
<dbReference type="PANTHER" id="PTHR22988">
    <property type="entry name" value="MYOTONIC DYSTROPHY S/T KINASE-RELATED"/>
    <property type="match status" value="1"/>
</dbReference>
<dbReference type="InterPro" id="IPR057529">
    <property type="entry name" value="MRCK/ROCK_PH"/>
</dbReference>
<dbReference type="PROSITE" id="PS50108">
    <property type="entry name" value="CRIB"/>
    <property type="match status" value="1"/>
</dbReference>
<reference evidence="8 9" key="1">
    <citation type="submission" date="2024-11" db="EMBL/GenBank/DDBJ databases">
        <title>Adaptive evolution of stress response genes in parasites aligns with host niche diversity.</title>
        <authorList>
            <person name="Hahn C."/>
            <person name="Resl P."/>
        </authorList>
    </citation>
    <scope>NUCLEOTIDE SEQUENCE [LARGE SCALE GENOMIC DNA]</scope>
    <source>
        <strain evidence="8">EGGRZ-B1_66</strain>
        <tissue evidence="8">Body</tissue>
    </source>
</reference>
<feature type="domain" description="Phorbol-ester/DAG-type" evidence="5">
    <location>
        <begin position="59"/>
        <end position="110"/>
    </location>
</feature>
<dbReference type="InterPro" id="IPR046349">
    <property type="entry name" value="C1-like_sf"/>
</dbReference>
<dbReference type="SUPFAM" id="SSF57889">
    <property type="entry name" value="Cysteine-rich domain"/>
    <property type="match status" value="1"/>
</dbReference>
<dbReference type="AlphaFoldDB" id="A0ABD2QE98"/>
<dbReference type="InterPro" id="IPR001180">
    <property type="entry name" value="CNH_dom"/>
</dbReference>
<evidence type="ECO:0000256" key="3">
    <source>
        <dbReference type="ARBA" id="ARBA00022833"/>
    </source>
</evidence>
<dbReference type="PROSITE" id="PS00479">
    <property type="entry name" value="ZF_DAG_PE_1"/>
    <property type="match status" value="1"/>
</dbReference>
<feature type="region of interest" description="Disordered" evidence="4">
    <location>
        <begin position="696"/>
        <end position="820"/>
    </location>
</feature>
<dbReference type="InterPro" id="IPR050839">
    <property type="entry name" value="Rho-assoc_Ser/Thr_Kinase"/>
</dbReference>
<dbReference type="InterPro" id="IPR002219">
    <property type="entry name" value="PKC_DAG/PE"/>
</dbReference>
<evidence type="ECO:0000259" key="5">
    <source>
        <dbReference type="PROSITE" id="PS50081"/>
    </source>
</evidence>
<sequence>MQQDDSFSLAGADPSATQHKPDPKFSNGTHSSGSSGAVSLSTHSSPPHNLPHGQVADPAHKFVLTTTREPTKCAVCSSLLLGQRNQGITCQDCSFVCHQRCQSLADRIPCSAANSRVPKSRGIKHGWTKQFAVLSDMKLFFYEVQSKEVHPNGHANGSMINGGISVGDVSAANFNPQRFSQYGTLNSMQSQFSLLMASSSLGGSSSGGSVPNAATTIGASMGLRLHSQPVRIVDLASPGFAVYRVTDSEVIHAKASSVPCILKVITDKYTTCAPLFVLFESNALREKWFQILDDLTKILSRGQELNSDEGCLVVKEVYDSKLALLKQAKCACVLDENRILLGLEDGLHVIDIKHNVISRVGEKKPVYQIDALTEDLQLVIVLQDKQRHLKLVLLGAIEGMNCDPIRIAEPKSCSLFCSGYSGTDCSTYLLCAADKINKLVYVYDIARIPNRHRKVREIKVPEIATALSLVQDGQLVCVGCTNFFALYSLCTEASPQILLQTDLIDLDPSLSHIRQTPHQAIMGIELDQDEFLLVFDTCGVYVNSARKKTRTEELVWGATPLQSGFAYRAPYMYVSTEAGLLVYNVFTGIWVATLSSRRVLPLVKDAHLCLVQQAQTPGPHCDPSPQQGATSPTSTNGGLRLIYLPITPRHHIPMDSACMRRSMLMTKSSTPTCAQSPSTSTVELCWIRRLHLPSRTTDGSLVSSRMRKSRRFSWRSGEQETNVMNESGPGDNDQHTKPPTPSARSESVGSKLHTSSRNLARALFSSSSNSSANAQQPQASKLISGPSNFRHISHMGPDQTGPMIDLSSGSNTPLTDIDRNARARSVLDDKLLSPTRSNRFNNSSEHLISPSLSYQHRQSVSGPCSGVPAQHISTPSFTPRHLRTPSFAVSCEYQRLSGLPVYEQRSRKEFDELERSHAQSPRRFSSGHILGQRSSVDMTSSRHSFGEPLAPLYDHYNHKHSTSDTTPMRPMPSLNARNIESPLPNSANSSSAETKLSRPSNIQGTDPWDSHDRENADQILDSPSSLQEQVMAAFYQA</sequence>
<evidence type="ECO:0000313" key="9">
    <source>
        <dbReference type="Proteomes" id="UP001626550"/>
    </source>
</evidence>
<dbReference type="GO" id="GO:0046872">
    <property type="term" value="F:metal ion binding"/>
    <property type="evidence" value="ECO:0007669"/>
    <property type="project" value="UniProtKB-KW"/>
</dbReference>
<feature type="region of interest" description="Disordered" evidence="4">
    <location>
        <begin position="617"/>
        <end position="636"/>
    </location>
</feature>
<dbReference type="Gene3D" id="3.30.60.20">
    <property type="match status" value="1"/>
</dbReference>
<dbReference type="SMART" id="SM00285">
    <property type="entry name" value="PBD"/>
    <property type="match status" value="1"/>
</dbReference>
<comment type="caution">
    <text evidence="8">The sequence shown here is derived from an EMBL/GenBank/DDBJ whole genome shotgun (WGS) entry which is preliminary data.</text>
</comment>
<dbReference type="EMBL" id="JBJKFK010000503">
    <property type="protein sequence ID" value="KAL3316656.1"/>
    <property type="molecule type" value="Genomic_DNA"/>
</dbReference>
<dbReference type="SMART" id="SM00109">
    <property type="entry name" value="C1"/>
    <property type="match status" value="1"/>
</dbReference>
<dbReference type="PROSITE" id="PS50219">
    <property type="entry name" value="CNH"/>
    <property type="match status" value="1"/>
</dbReference>
<dbReference type="Pfam" id="PF00780">
    <property type="entry name" value="CNH"/>
    <property type="match status" value="1"/>
</dbReference>
<keyword evidence="3" id="KW-0862">Zinc</keyword>
<name>A0ABD2QE98_9PLAT</name>
<feature type="region of interest" description="Disordered" evidence="4">
    <location>
        <begin position="910"/>
        <end position="1027"/>
    </location>
</feature>
<keyword evidence="1" id="KW-0597">Phosphoprotein</keyword>
<evidence type="ECO:0000313" key="8">
    <source>
        <dbReference type="EMBL" id="KAL3316656.1"/>
    </source>
</evidence>
<evidence type="ECO:0000259" key="7">
    <source>
        <dbReference type="PROSITE" id="PS50219"/>
    </source>
</evidence>
<feature type="domain" description="CNH" evidence="7">
    <location>
        <begin position="325"/>
        <end position="609"/>
    </location>
</feature>
<dbReference type="PROSITE" id="PS50081">
    <property type="entry name" value="ZF_DAG_PE_2"/>
    <property type="match status" value="1"/>
</dbReference>
<feature type="domain" description="CRIB" evidence="6">
    <location>
        <begin position="783"/>
        <end position="796"/>
    </location>
</feature>
<feature type="non-terminal residue" evidence="8">
    <location>
        <position position="1037"/>
    </location>
</feature>
<protein>
    <submittedName>
        <fullName evidence="8">Serine/threonine-protein kinase MRCK beta</fullName>
    </submittedName>
</protein>
<organism evidence="8 9">
    <name type="scientific">Cichlidogyrus casuarinus</name>
    <dbReference type="NCBI Taxonomy" id="1844966"/>
    <lineage>
        <taxon>Eukaryota</taxon>
        <taxon>Metazoa</taxon>
        <taxon>Spiralia</taxon>
        <taxon>Lophotrochozoa</taxon>
        <taxon>Platyhelminthes</taxon>
        <taxon>Monogenea</taxon>
        <taxon>Monopisthocotylea</taxon>
        <taxon>Dactylogyridea</taxon>
        <taxon>Ancyrocephalidae</taxon>
        <taxon>Cichlidogyrus</taxon>
    </lineage>
</organism>
<evidence type="ECO:0000259" key="6">
    <source>
        <dbReference type="PROSITE" id="PS50108"/>
    </source>
</evidence>
<dbReference type="InterPro" id="IPR011993">
    <property type="entry name" value="PH-like_dom_sf"/>
</dbReference>
<proteinExistence type="predicted"/>
<dbReference type="Pfam" id="PF25346">
    <property type="entry name" value="PH_MRCK"/>
    <property type="match status" value="2"/>
</dbReference>
<evidence type="ECO:0000256" key="2">
    <source>
        <dbReference type="ARBA" id="ARBA00022723"/>
    </source>
</evidence>
<keyword evidence="2" id="KW-0479">Metal-binding</keyword>
<dbReference type="PANTHER" id="PTHR22988:SF66">
    <property type="entry name" value="SERINE_THREONINE-PROTEIN KINASE GENGHIS KHAN"/>
    <property type="match status" value="1"/>
</dbReference>
<accession>A0ABD2QE98</accession>
<feature type="compositionally biased region" description="Polar residues" evidence="4">
    <location>
        <begin position="624"/>
        <end position="636"/>
    </location>
</feature>
<dbReference type="InterPro" id="IPR000095">
    <property type="entry name" value="CRIB_dom"/>
</dbReference>
<keyword evidence="8" id="KW-0808">Transferase</keyword>
<feature type="compositionally biased region" description="Low complexity" evidence="4">
    <location>
        <begin position="755"/>
        <end position="780"/>
    </location>
</feature>
<dbReference type="SMART" id="SM00036">
    <property type="entry name" value="CNH"/>
    <property type="match status" value="1"/>
</dbReference>
<keyword evidence="8" id="KW-0418">Kinase</keyword>
<dbReference type="CDD" id="cd00132">
    <property type="entry name" value="CRIB"/>
    <property type="match status" value="1"/>
</dbReference>
<feature type="compositionally biased region" description="Low complexity" evidence="4">
    <location>
        <begin position="28"/>
        <end position="45"/>
    </location>
</feature>
<evidence type="ECO:0000256" key="4">
    <source>
        <dbReference type="SAM" id="MobiDB-lite"/>
    </source>
</evidence>
<dbReference type="Proteomes" id="UP001626550">
    <property type="component" value="Unassembled WGS sequence"/>
</dbReference>
<feature type="region of interest" description="Disordered" evidence="4">
    <location>
        <begin position="1"/>
        <end position="55"/>
    </location>
</feature>
<dbReference type="GO" id="GO:0016301">
    <property type="term" value="F:kinase activity"/>
    <property type="evidence" value="ECO:0007669"/>
    <property type="project" value="UniProtKB-KW"/>
</dbReference>
<dbReference type="Gene3D" id="2.30.29.30">
    <property type="entry name" value="Pleckstrin-homology domain (PH domain)/Phosphotyrosine-binding domain (PTB)"/>
    <property type="match status" value="2"/>
</dbReference>
<dbReference type="Pfam" id="PF00130">
    <property type="entry name" value="C1_1"/>
    <property type="match status" value="1"/>
</dbReference>
<keyword evidence="9" id="KW-1185">Reference proteome</keyword>